<evidence type="ECO:0000259" key="1">
    <source>
        <dbReference type="PROSITE" id="PS51459"/>
    </source>
</evidence>
<comment type="caution">
    <text evidence="2">The sequence shown here is derived from an EMBL/GenBank/DDBJ whole genome shotgun (WGS) entry which is preliminary data.</text>
</comment>
<accession>A0A3E0VX78</accession>
<dbReference type="SUPFAM" id="SSF140931">
    <property type="entry name" value="Fic-like"/>
    <property type="match status" value="1"/>
</dbReference>
<dbReference type="InterPro" id="IPR036597">
    <property type="entry name" value="Fido-like_dom_sf"/>
</dbReference>
<dbReference type="AlphaFoldDB" id="A0A3E0VX78"/>
<evidence type="ECO:0000313" key="2">
    <source>
        <dbReference type="EMBL" id="RFA13933.1"/>
    </source>
</evidence>
<dbReference type="Gene3D" id="1.10.3290.10">
    <property type="entry name" value="Fido-like domain"/>
    <property type="match status" value="1"/>
</dbReference>
<dbReference type="PROSITE" id="PS51459">
    <property type="entry name" value="FIDO"/>
    <property type="match status" value="1"/>
</dbReference>
<dbReference type="Pfam" id="PF02661">
    <property type="entry name" value="Fic"/>
    <property type="match status" value="1"/>
</dbReference>
<dbReference type="EMBL" id="NBXA01000015">
    <property type="protein sequence ID" value="RFA13933.1"/>
    <property type="molecule type" value="Genomic_DNA"/>
</dbReference>
<gene>
    <name evidence="2" type="ORF">B7R21_07600</name>
</gene>
<feature type="domain" description="Fido" evidence="1">
    <location>
        <begin position="1"/>
        <end position="119"/>
    </location>
</feature>
<proteinExistence type="predicted"/>
<name>A0A3E0VX78_9MICO</name>
<protein>
    <recommendedName>
        <fullName evidence="1">Fido domain-containing protein</fullName>
    </recommendedName>
</protein>
<reference evidence="2 3" key="1">
    <citation type="submission" date="2017-04" db="EMBL/GenBank/DDBJ databases">
        <title>Comparative genome analysis of Subtercola boreus.</title>
        <authorList>
            <person name="Cho Y.-J."/>
            <person name="Cho A."/>
            <person name="Kim O.-S."/>
            <person name="Lee J.-I."/>
        </authorList>
    </citation>
    <scope>NUCLEOTIDE SEQUENCE [LARGE SCALE GENOMIC DNA]</scope>
    <source>
        <strain evidence="2 3">P27444</strain>
    </source>
</reference>
<sequence>MPSLRLSTLYAPSPASIRIKNDSRSRQTDLLKVSSTMTRTVVRWALSVDARCWLILDVALIHPFREGNGRTQRVFWNRIALRAGWQLDWRPVHGEENHAAARAGSDQLDLRPLIEMFGKVVTLPQNIGHQDWATQEIKRLSIGPTSAS</sequence>
<organism evidence="2 3">
    <name type="scientific">Subtercola boreus</name>
    <dbReference type="NCBI Taxonomy" id="120213"/>
    <lineage>
        <taxon>Bacteria</taxon>
        <taxon>Bacillati</taxon>
        <taxon>Actinomycetota</taxon>
        <taxon>Actinomycetes</taxon>
        <taxon>Micrococcales</taxon>
        <taxon>Microbacteriaceae</taxon>
        <taxon>Subtercola</taxon>
    </lineage>
</organism>
<dbReference type="InterPro" id="IPR003812">
    <property type="entry name" value="Fido"/>
</dbReference>
<evidence type="ECO:0000313" key="3">
    <source>
        <dbReference type="Proteomes" id="UP000256709"/>
    </source>
</evidence>
<dbReference type="Proteomes" id="UP000256709">
    <property type="component" value="Unassembled WGS sequence"/>
</dbReference>